<feature type="domain" description="SAM-dependent MTase RsmB/NOP-type" evidence="15">
    <location>
        <begin position="297"/>
        <end position="594"/>
    </location>
</feature>
<dbReference type="FunFam" id="3.30.70.1170:FF:000004">
    <property type="entry name" value="probable 28S rRNA (Cytosine-C(5))-methyltransferase isoform X2"/>
    <property type="match status" value="1"/>
</dbReference>
<keyword evidence="13" id="KW-0175">Coiled coil</keyword>
<feature type="region of interest" description="Disordered" evidence="14">
    <location>
        <begin position="128"/>
        <end position="178"/>
    </location>
</feature>
<accession>A0A672UJK4</accession>
<evidence type="ECO:0000313" key="17">
    <source>
        <dbReference type="Proteomes" id="UP000472266"/>
    </source>
</evidence>
<dbReference type="GO" id="GO:0009383">
    <property type="term" value="F:rRNA (cytosine-C5-)-methyltransferase activity"/>
    <property type="evidence" value="ECO:0007669"/>
    <property type="project" value="UniProtKB-ARBA"/>
</dbReference>
<dbReference type="Gene3D" id="3.30.70.1170">
    <property type="entry name" value="Sun protein, domain 3"/>
    <property type="match status" value="1"/>
</dbReference>
<feature type="active site" description="Nucleophile" evidence="12">
    <location>
        <position position="528"/>
    </location>
</feature>
<evidence type="ECO:0000256" key="8">
    <source>
        <dbReference type="ARBA" id="ARBA00022990"/>
    </source>
</evidence>
<protein>
    <recommendedName>
        <fullName evidence="10">28S rRNA (cytosine-C(5))-methyltransferase</fullName>
    </recommendedName>
    <alternativeName>
        <fullName evidence="11">NOL1/NOP2/Sun domain family member 5</fullName>
    </alternativeName>
</protein>
<evidence type="ECO:0000256" key="1">
    <source>
        <dbReference type="ARBA" id="ARBA00004604"/>
    </source>
</evidence>
<reference evidence="16" key="2">
    <citation type="submission" date="2025-09" db="UniProtKB">
        <authorList>
            <consortium name="Ensembl"/>
        </authorList>
    </citation>
    <scope>IDENTIFICATION</scope>
</reference>
<keyword evidence="6 12" id="KW-0949">S-adenosyl-L-methionine</keyword>
<feature type="binding site" evidence="12">
    <location>
        <position position="456"/>
    </location>
    <ligand>
        <name>S-adenosyl-L-methionine</name>
        <dbReference type="ChEBI" id="CHEBI:59789"/>
    </ligand>
</feature>
<dbReference type="InterPro" id="IPR029063">
    <property type="entry name" value="SAM-dependent_MTases_sf"/>
</dbReference>
<dbReference type="Gene3D" id="3.40.50.150">
    <property type="entry name" value="Vaccinia Virus protein VP39"/>
    <property type="match status" value="1"/>
</dbReference>
<dbReference type="InParanoid" id="A0A672UJK4"/>
<name>A0A672UJK4_STRHB</name>
<dbReference type="SUPFAM" id="SSF53335">
    <property type="entry name" value="S-adenosyl-L-methionine-dependent methyltransferases"/>
    <property type="match status" value="1"/>
</dbReference>
<dbReference type="PRINTS" id="PR02008">
    <property type="entry name" value="RCMTFAMILY"/>
</dbReference>
<evidence type="ECO:0000256" key="7">
    <source>
        <dbReference type="ARBA" id="ARBA00022884"/>
    </source>
</evidence>
<keyword evidence="2" id="KW-0698">rRNA processing</keyword>
<dbReference type="AlphaFoldDB" id="A0A672UJK4"/>
<evidence type="ECO:0000256" key="10">
    <source>
        <dbReference type="ARBA" id="ARBA00069641"/>
    </source>
</evidence>
<evidence type="ECO:0000256" key="4">
    <source>
        <dbReference type="ARBA" id="ARBA00022603"/>
    </source>
</evidence>
<evidence type="ECO:0000256" key="3">
    <source>
        <dbReference type="ARBA" id="ARBA00022553"/>
    </source>
</evidence>
<comment type="subcellular location">
    <subcellularLocation>
        <location evidence="1">Nucleus</location>
        <location evidence="1">Nucleolus</location>
    </subcellularLocation>
</comment>
<dbReference type="FunFam" id="3.40.50.150:FF:000139">
    <property type="entry name" value="probable 28S rRNA (Cytosine-C(5))-methyltransferase isoform X2"/>
    <property type="match status" value="1"/>
</dbReference>
<evidence type="ECO:0000256" key="14">
    <source>
        <dbReference type="SAM" id="MobiDB-lite"/>
    </source>
</evidence>
<keyword evidence="3" id="KW-0597">Phosphoprotein</keyword>
<organism evidence="16 17">
    <name type="scientific">Strigops habroptila</name>
    <name type="common">Kakapo</name>
    <dbReference type="NCBI Taxonomy" id="2489341"/>
    <lineage>
        <taxon>Eukaryota</taxon>
        <taxon>Metazoa</taxon>
        <taxon>Chordata</taxon>
        <taxon>Craniata</taxon>
        <taxon>Vertebrata</taxon>
        <taxon>Euteleostomi</taxon>
        <taxon>Archelosauria</taxon>
        <taxon>Archosauria</taxon>
        <taxon>Dinosauria</taxon>
        <taxon>Saurischia</taxon>
        <taxon>Theropoda</taxon>
        <taxon>Coelurosauria</taxon>
        <taxon>Aves</taxon>
        <taxon>Neognathae</taxon>
        <taxon>Neoaves</taxon>
        <taxon>Telluraves</taxon>
        <taxon>Australaves</taxon>
        <taxon>Psittaciformes</taxon>
        <taxon>Psittacidae</taxon>
        <taxon>Strigops</taxon>
    </lineage>
</organism>
<feature type="coiled-coil region" evidence="13">
    <location>
        <begin position="262"/>
        <end position="289"/>
    </location>
</feature>
<dbReference type="Pfam" id="PF21148">
    <property type="entry name" value="NSUN5_fdxn-like"/>
    <property type="match status" value="1"/>
</dbReference>
<dbReference type="Proteomes" id="UP000472266">
    <property type="component" value="Unplaced"/>
</dbReference>
<evidence type="ECO:0000256" key="13">
    <source>
        <dbReference type="SAM" id="Coils"/>
    </source>
</evidence>
<dbReference type="GO" id="GO:0005730">
    <property type="term" value="C:nucleolus"/>
    <property type="evidence" value="ECO:0007669"/>
    <property type="project" value="UniProtKB-SubCell"/>
</dbReference>
<keyword evidence="17" id="KW-1185">Reference proteome</keyword>
<proteinExistence type="inferred from homology"/>
<sequence length="636" mass="67917">SHSPCPVPTGPCPKPLSRFPVAPLGTGAALRSPFQEPSLLRAAPAQLSQPGSRAELLQSPQQLRGLLWPRSSSSTSLLCCVQSVSPRHEDPPVPARLLPGRAALSRTCPSRRAPPPARCRAEVACAQAGGGSHGGVQRGRRRPAGAGARRRRREGAGVPQPLPGARGRGRGAAPRVGGVRGVSRGWTAGSGRAPGQALTAPQHVRQLYALVAGTLRYSPVLEKLLAGAALLQAEKKLSLHLAKVLVYDLLFGKGLKCGGRWKALARRHRARLEAELARLKVRQKVIRNEDLLAPAQAGGPGASQVPRYVRINTLKTCVDDVIDFFKREGYSYLGKAASVEELRALSGKKFLLDLHLPELLVFPPQTDFHDNLLYTSGHIILQDKASCLPAFLLSPAAGSHVIDACAAPGNKTSHLAAILKNKGQIFAFDMDAKRLATMNTMLMRAGVTGFQLAQQDFLMVDPGDPKYSKVAYILLDPSCSGSGMVNRVPTAEAAPSAERLQALAGFQRKVLSHALSFPALQRLVYSTCSLHREENEDVVGAVLQERGSAFRLVHAFPCWPCRGLAAFPGAESCLRASAADTLTHGFFVAVLERRGDGAAASSSLPAAADNTSRHSEGTEPGAAPKKRKRKKQRVKE</sequence>
<evidence type="ECO:0000256" key="12">
    <source>
        <dbReference type="PROSITE-ProRule" id="PRU01023"/>
    </source>
</evidence>
<dbReference type="GO" id="GO:0003723">
    <property type="term" value="F:RNA binding"/>
    <property type="evidence" value="ECO:0007669"/>
    <property type="project" value="UniProtKB-UniRule"/>
</dbReference>
<keyword evidence="9" id="KW-0539">Nucleus</keyword>
<dbReference type="GeneTree" id="ENSGT00940000155974"/>
<evidence type="ECO:0000256" key="5">
    <source>
        <dbReference type="ARBA" id="ARBA00022679"/>
    </source>
</evidence>
<feature type="binding site" evidence="12">
    <location>
        <position position="476"/>
    </location>
    <ligand>
        <name>S-adenosyl-L-methionine</name>
        <dbReference type="ChEBI" id="CHEBI:59789"/>
    </ligand>
</feature>
<dbReference type="InterPro" id="IPR049560">
    <property type="entry name" value="MeTrfase_RsmB-F_NOP2_cat"/>
</dbReference>
<evidence type="ECO:0000256" key="2">
    <source>
        <dbReference type="ARBA" id="ARBA00022552"/>
    </source>
</evidence>
<dbReference type="OMA" id="TEQAGCE"/>
<evidence type="ECO:0000256" key="11">
    <source>
        <dbReference type="ARBA" id="ARBA00076890"/>
    </source>
</evidence>
<dbReference type="Pfam" id="PF21153">
    <property type="entry name" value="NSUN5_N"/>
    <property type="match status" value="1"/>
</dbReference>
<dbReference type="PROSITE" id="PS51686">
    <property type="entry name" value="SAM_MT_RSMB_NOP"/>
    <property type="match status" value="1"/>
</dbReference>
<evidence type="ECO:0000256" key="9">
    <source>
        <dbReference type="ARBA" id="ARBA00023242"/>
    </source>
</evidence>
<feature type="compositionally biased region" description="Low complexity" evidence="14">
    <location>
        <begin position="599"/>
        <end position="608"/>
    </location>
</feature>
<dbReference type="InterPro" id="IPR048889">
    <property type="entry name" value="NSUN5_RCM1_N"/>
</dbReference>
<dbReference type="PANTHER" id="PTHR22807">
    <property type="entry name" value="NOP2 YEAST -RELATED NOL1/NOP2/FMU SUN DOMAIN-CONTAINING"/>
    <property type="match status" value="1"/>
</dbReference>
<evidence type="ECO:0000313" key="16">
    <source>
        <dbReference type="Ensembl" id="ENSSHBP00005015413.1"/>
    </source>
</evidence>
<feature type="binding site" evidence="12">
    <location>
        <begin position="405"/>
        <end position="411"/>
    </location>
    <ligand>
        <name>S-adenosyl-L-methionine</name>
        <dbReference type="ChEBI" id="CHEBI:59789"/>
    </ligand>
</feature>
<keyword evidence="8" id="KW-0007">Acetylation</keyword>
<dbReference type="InterPro" id="IPR049561">
    <property type="entry name" value="NSUN5_7_fdxn-like"/>
</dbReference>
<dbReference type="Pfam" id="PF01189">
    <property type="entry name" value="Methyltr_RsmB-F"/>
    <property type="match status" value="1"/>
</dbReference>
<feature type="compositionally biased region" description="Basic residues" evidence="14">
    <location>
        <begin position="138"/>
        <end position="153"/>
    </location>
</feature>
<keyword evidence="7 12" id="KW-0694">RNA-binding</keyword>
<feature type="compositionally biased region" description="Gly residues" evidence="14">
    <location>
        <begin position="128"/>
        <end position="137"/>
    </location>
</feature>
<dbReference type="Ensembl" id="ENSSHBT00005018471.1">
    <property type="protein sequence ID" value="ENSSHBP00005015413.1"/>
    <property type="gene ID" value="ENSSHBG00005013466.1"/>
</dbReference>
<dbReference type="InterPro" id="IPR001678">
    <property type="entry name" value="MeTrfase_RsmB-F_NOP2_dom"/>
</dbReference>
<feature type="region of interest" description="Disordered" evidence="14">
    <location>
        <begin position="599"/>
        <end position="636"/>
    </location>
</feature>
<dbReference type="PANTHER" id="PTHR22807:SF4">
    <property type="entry name" value="28S RRNA (CYTOSINE-C(5))-METHYLTRANSFERASE"/>
    <property type="match status" value="1"/>
</dbReference>
<keyword evidence="5 12" id="KW-0808">Transferase</keyword>
<dbReference type="InterPro" id="IPR023267">
    <property type="entry name" value="RCMT"/>
</dbReference>
<reference evidence="16" key="1">
    <citation type="submission" date="2025-08" db="UniProtKB">
        <authorList>
            <consortium name="Ensembl"/>
        </authorList>
    </citation>
    <scope>IDENTIFICATION</scope>
</reference>
<keyword evidence="4 12" id="KW-0489">Methyltransferase</keyword>
<evidence type="ECO:0000256" key="6">
    <source>
        <dbReference type="ARBA" id="ARBA00022691"/>
    </source>
</evidence>
<dbReference type="GO" id="GO:0070475">
    <property type="term" value="P:rRNA base methylation"/>
    <property type="evidence" value="ECO:0007669"/>
    <property type="project" value="UniProtKB-ARBA"/>
</dbReference>
<comment type="similarity">
    <text evidence="12">Belongs to the class I-like SAM-binding methyltransferase superfamily. RsmB/NOP family.</text>
</comment>
<gene>
    <name evidence="16" type="primary">LOC115603125</name>
</gene>
<feature type="compositionally biased region" description="Basic residues" evidence="14">
    <location>
        <begin position="624"/>
        <end position="636"/>
    </location>
</feature>
<evidence type="ECO:0000259" key="15">
    <source>
        <dbReference type="PROSITE" id="PS51686"/>
    </source>
</evidence>
<feature type="binding site" evidence="12">
    <location>
        <position position="429"/>
    </location>
    <ligand>
        <name>S-adenosyl-L-methionine</name>
        <dbReference type="ChEBI" id="CHEBI:59789"/>
    </ligand>
</feature>